<dbReference type="Proteomes" id="UP001172778">
    <property type="component" value="Unassembled WGS sequence"/>
</dbReference>
<sequence length="254" mass="28369">MSGTTNRPLVFVDLDDTLFQTPRKMADGERFAVAFDVAGQAISYMTPIQKQFVEWLLQTADVIPVTARGVETYRRVDLPFCHGAICAHGGVLLSETGELDVAWQARMQALLRDEQARLPVLADTLLQLGRDNGLTLRTWVETGAGLNLYAVVKHQQMQDSVLHTVLALAQSQRLIDGLSIHLNGNNLAFLPECLGKQAAVREWIRRDQERFGERVYLGFGDSLTDLGFLGECHWWGTPQRGQLARQIFEGLQHG</sequence>
<dbReference type="InterPro" id="IPR024197">
    <property type="entry name" value="TPP-like"/>
</dbReference>
<reference evidence="1" key="1">
    <citation type="submission" date="2023-03" db="EMBL/GenBank/DDBJ databases">
        <title>Chitinimonas shenzhenensis gen. nov., sp. nov., a novel member of family Burkholderiaceae isolated from activated sludge collected in Shen Zhen, China.</title>
        <authorList>
            <person name="Wang X."/>
        </authorList>
    </citation>
    <scope>NUCLEOTIDE SEQUENCE</scope>
    <source>
        <strain evidence="1">DQS-5</strain>
    </source>
</reference>
<dbReference type="PIRSF" id="PIRSF030802">
    <property type="entry name" value="UCP030802"/>
    <property type="match status" value="1"/>
</dbReference>
<evidence type="ECO:0000313" key="2">
    <source>
        <dbReference type="Proteomes" id="UP001172778"/>
    </source>
</evidence>
<comment type="caution">
    <text evidence="1">The sequence shown here is derived from an EMBL/GenBank/DDBJ whole genome shotgun (WGS) entry which is preliminary data.</text>
</comment>
<protein>
    <submittedName>
        <fullName evidence="1">Trehalose phosphatase</fullName>
    </submittedName>
</protein>
<dbReference type="SUPFAM" id="SSF56784">
    <property type="entry name" value="HAD-like"/>
    <property type="match status" value="1"/>
</dbReference>
<dbReference type="RefSeq" id="WP_284103252.1">
    <property type="nucleotide sequence ID" value="NZ_JARRAF010000067.1"/>
</dbReference>
<dbReference type="InterPro" id="IPR036412">
    <property type="entry name" value="HAD-like_sf"/>
</dbReference>
<proteinExistence type="predicted"/>
<name>A0ABT7E3V6_9NEIS</name>
<accession>A0ABT7E3V6</accession>
<keyword evidence="2" id="KW-1185">Reference proteome</keyword>
<gene>
    <name evidence="1" type="ORF">PZA18_23065</name>
</gene>
<organism evidence="1 2">
    <name type="scientific">Parachitinimonas caeni</name>
    <dbReference type="NCBI Taxonomy" id="3031301"/>
    <lineage>
        <taxon>Bacteria</taxon>
        <taxon>Pseudomonadati</taxon>
        <taxon>Pseudomonadota</taxon>
        <taxon>Betaproteobacteria</taxon>
        <taxon>Neisseriales</taxon>
        <taxon>Chitinibacteraceae</taxon>
        <taxon>Parachitinimonas</taxon>
    </lineage>
</organism>
<evidence type="ECO:0000313" key="1">
    <source>
        <dbReference type="EMBL" id="MDK2126929.1"/>
    </source>
</evidence>
<dbReference type="EMBL" id="JARRAF010000067">
    <property type="protein sequence ID" value="MDK2126929.1"/>
    <property type="molecule type" value="Genomic_DNA"/>
</dbReference>